<name>A0ABY3R7U0_9BRAD</name>
<reference evidence="1" key="1">
    <citation type="journal article" date="2024" name="Antonie Van Leeuwenhoek">
        <title>Bradyrhizobium ontarionense sp. nov., a novel bacterial symbiont isolated from Aeschynomene indica (Indian jointvetch), harbours photosynthesis, nitrogen fixation and nitrous oxide (N2O) reductase genes.</title>
        <authorList>
            <person name="Bromfield E.S.P."/>
            <person name="Cloutier S."/>
        </authorList>
    </citation>
    <scope>NUCLEOTIDE SEQUENCE</scope>
    <source>
        <strain evidence="1">A19</strain>
    </source>
</reference>
<sequence length="120" mass="13202">MKENSTKVRIVEIPKGEPPLWVREKWVGLELPLAGGSSAGIFYGFGAVSGPRSWLGHVWGLLLGRAERITGYAVYADRAVGILAESSPEAAAWWRENAGELLAPRRCLVFHADECEVLKR</sequence>
<dbReference type="RefSeq" id="WP_231318676.1">
    <property type="nucleotide sequence ID" value="NZ_CP088156.1"/>
</dbReference>
<evidence type="ECO:0000313" key="2">
    <source>
        <dbReference type="Proteomes" id="UP001431010"/>
    </source>
</evidence>
<keyword evidence="2" id="KW-1185">Reference proteome</keyword>
<evidence type="ECO:0000313" key="1">
    <source>
        <dbReference type="EMBL" id="UFZ02891.1"/>
    </source>
</evidence>
<accession>A0ABY3R7U0</accession>
<dbReference type="Proteomes" id="UP001431010">
    <property type="component" value="Chromosome"/>
</dbReference>
<dbReference type="EMBL" id="CP088156">
    <property type="protein sequence ID" value="UFZ02891.1"/>
    <property type="molecule type" value="Genomic_DNA"/>
</dbReference>
<protein>
    <submittedName>
        <fullName evidence="1">Uncharacterized protein</fullName>
    </submittedName>
</protein>
<gene>
    <name evidence="1" type="ORF">LQG66_27055</name>
</gene>
<proteinExistence type="predicted"/>
<organism evidence="1 2">
    <name type="scientific">Bradyrhizobium ontarionense</name>
    <dbReference type="NCBI Taxonomy" id="2898149"/>
    <lineage>
        <taxon>Bacteria</taxon>
        <taxon>Pseudomonadati</taxon>
        <taxon>Pseudomonadota</taxon>
        <taxon>Alphaproteobacteria</taxon>
        <taxon>Hyphomicrobiales</taxon>
        <taxon>Nitrobacteraceae</taxon>
        <taxon>Bradyrhizobium</taxon>
    </lineage>
</organism>